<evidence type="ECO:0000256" key="1">
    <source>
        <dbReference type="SAM" id="Phobius"/>
    </source>
</evidence>
<dbReference type="Proteomes" id="UP000616724">
    <property type="component" value="Unassembled WGS sequence"/>
</dbReference>
<keyword evidence="1" id="KW-0812">Transmembrane</keyword>
<evidence type="ECO:0000313" key="3">
    <source>
        <dbReference type="Proteomes" id="UP000616724"/>
    </source>
</evidence>
<keyword evidence="1" id="KW-1133">Transmembrane helix</keyword>
<reference evidence="2 3" key="1">
    <citation type="submission" date="2021-01" db="EMBL/GenBank/DDBJ databases">
        <title>Whole genome shotgun sequence of Planobispora longispora NBRC 13918.</title>
        <authorList>
            <person name="Komaki H."/>
            <person name="Tamura T."/>
        </authorList>
    </citation>
    <scope>NUCLEOTIDE SEQUENCE [LARGE SCALE GENOMIC DNA]</scope>
    <source>
        <strain evidence="2 3">NBRC 13918</strain>
    </source>
</reference>
<feature type="transmembrane region" description="Helical" evidence="1">
    <location>
        <begin position="73"/>
        <end position="91"/>
    </location>
</feature>
<comment type="caution">
    <text evidence="2">The sequence shown here is derived from an EMBL/GenBank/DDBJ whole genome shotgun (WGS) entry which is preliminary data.</text>
</comment>
<dbReference type="AlphaFoldDB" id="A0A8J3RF79"/>
<keyword evidence="1" id="KW-0472">Membrane</keyword>
<feature type="transmembrane region" description="Helical" evidence="1">
    <location>
        <begin position="48"/>
        <end position="66"/>
    </location>
</feature>
<gene>
    <name evidence="2" type="ORF">Plo01_00590</name>
</gene>
<dbReference type="EMBL" id="BOOH01000001">
    <property type="protein sequence ID" value="GIH73630.1"/>
    <property type="molecule type" value="Genomic_DNA"/>
</dbReference>
<keyword evidence="3" id="KW-1185">Reference proteome</keyword>
<accession>A0A8J3RF79</accession>
<sequence>MRHFLGLLVGLMMAAVLLLGGGWAAVTTLGRPLPGATGQSLPDSTTQTWIALGVMVVIGLLLGLLIAGRVSPLAGFVPSMVLLAWTVIYVLDASRAMSIAAEVPTIHASLDTAPVGMGVLLSSGVYAMLGVALFVPVLMPSRWAGRARSSDDEYEEESGDPAYY</sequence>
<proteinExistence type="predicted"/>
<organism evidence="2 3">
    <name type="scientific">Planobispora longispora</name>
    <dbReference type="NCBI Taxonomy" id="28887"/>
    <lineage>
        <taxon>Bacteria</taxon>
        <taxon>Bacillati</taxon>
        <taxon>Actinomycetota</taxon>
        <taxon>Actinomycetes</taxon>
        <taxon>Streptosporangiales</taxon>
        <taxon>Streptosporangiaceae</taxon>
        <taxon>Planobispora</taxon>
    </lineage>
</organism>
<dbReference type="RefSeq" id="WP_203888387.1">
    <property type="nucleotide sequence ID" value="NZ_BOOH01000001.1"/>
</dbReference>
<protein>
    <submittedName>
        <fullName evidence="2">Uncharacterized protein</fullName>
    </submittedName>
</protein>
<name>A0A8J3RF79_9ACTN</name>
<evidence type="ECO:0000313" key="2">
    <source>
        <dbReference type="EMBL" id="GIH73630.1"/>
    </source>
</evidence>
<feature type="transmembrane region" description="Helical" evidence="1">
    <location>
        <begin position="119"/>
        <end position="139"/>
    </location>
</feature>